<sequence>RRRRIGGEKFARIRGISGGFRGPRREDWKSGIGATISGRDYSLSLSLSLSLYLSVEFFVPPARVSEFRGRERRRRAVVGVSGFVWCACLF</sequence>
<reference evidence="1" key="1">
    <citation type="journal article" date="2013" name="Nat. Commun.">
        <title>Whole-genome sequencing of Oryza brachyantha reveals mechanisms underlying Oryza genome evolution.</title>
        <authorList>
            <person name="Chen J."/>
            <person name="Huang Q."/>
            <person name="Gao D."/>
            <person name="Wang J."/>
            <person name="Lang Y."/>
            <person name="Liu T."/>
            <person name="Li B."/>
            <person name="Bai Z."/>
            <person name="Luis Goicoechea J."/>
            <person name="Liang C."/>
            <person name="Chen C."/>
            <person name="Zhang W."/>
            <person name="Sun S."/>
            <person name="Liao Y."/>
            <person name="Zhang X."/>
            <person name="Yang L."/>
            <person name="Song C."/>
            <person name="Wang M."/>
            <person name="Shi J."/>
            <person name="Liu G."/>
            <person name="Liu J."/>
            <person name="Zhou H."/>
            <person name="Zhou W."/>
            <person name="Yu Q."/>
            <person name="An N."/>
            <person name="Chen Y."/>
            <person name="Cai Q."/>
            <person name="Wang B."/>
            <person name="Liu B."/>
            <person name="Min J."/>
            <person name="Huang Y."/>
            <person name="Wu H."/>
            <person name="Li Z."/>
            <person name="Zhang Y."/>
            <person name="Yin Y."/>
            <person name="Song W."/>
            <person name="Jiang J."/>
            <person name="Jackson S.A."/>
            <person name="Wing R.A."/>
            <person name="Wang J."/>
            <person name="Chen M."/>
        </authorList>
    </citation>
    <scope>NUCLEOTIDE SEQUENCE [LARGE SCALE GENOMIC DNA]</scope>
    <source>
        <strain evidence="1">cv. IRGC 101232</strain>
    </source>
</reference>
<dbReference type="AlphaFoldDB" id="J3LYB7"/>
<protein>
    <submittedName>
        <fullName evidence="1">Uncharacterized protein</fullName>
    </submittedName>
</protein>
<organism evidence="1">
    <name type="scientific">Oryza brachyantha</name>
    <name type="common">malo sina</name>
    <dbReference type="NCBI Taxonomy" id="4533"/>
    <lineage>
        <taxon>Eukaryota</taxon>
        <taxon>Viridiplantae</taxon>
        <taxon>Streptophyta</taxon>
        <taxon>Embryophyta</taxon>
        <taxon>Tracheophyta</taxon>
        <taxon>Spermatophyta</taxon>
        <taxon>Magnoliopsida</taxon>
        <taxon>Liliopsida</taxon>
        <taxon>Poales</taxon>
        <taxon>Poaceae</taxon>
        <taxon>BOP clade</taxon>
        <taxon>Oryzoideae</taxon>
        <taxon>Oryzeae</taxon>
        <taxon>Oryzinae</taxon>
        <taxon>Oryza</taxon>
    </lineage>
</organism>
<proteinExistence type="predicted"/>
<dbReference type="Proteomes" id="UP000006038">
    <property type="component" value="Chromosome 4"/>
</dbReference>
<reference evidence="1" key="2">
    <citation type="submission" date="2013-04" db="UniProtKB">
        <authorList>
            <consortium name="EnsemblPlants"/>
        </authorList>
    </citation>
    <scope>IDENTIFICATION</scope>
</reference>
<dbReference type="EnsemblPlants" id="OB04G21420.1">
    <property type="protein sequence ID" value="OB04G21420.1"/>
    <property type="gene ID" value="OB04G21420"/>
</dbReference>
<evidence type="ECO:0000313" key="1">
    <source>
        <dbReference type="EnsemblPlants" id="OB04G21420.1"/>
    </source>
</evidence>
<keyword evidence="2" id="KW-1185">Reference proteome</keyword>
<dbReference type="HOGENOM" id="CLU_2447169_0_0_1"/>
<name>J3LYB7_ORYBR</name>
<evidence type="ECO:0000313" key="2">
    <source>
        <dbReference type="Proteomes" id="UP000006038"/>
    </source>
</evidence>
<dbReference type="Gramene" id="OB04G21420.1">
    <property type="protein sequence ID" value="OB04G21420.1"/>
    <property type="gene ID" value="OB04G21420"/>
</dbReference>
<accession>J3LYB7</accession>